<evidence type="ECO:0000313" key="10">
    <source>
        <dbReference type="EMBL" id="KAF2288311.1"/>
    </source>
</evidence>
<evidence type="ECO:0000259" key="9">
    <source>
        <dbReference type="PROSITE" id="PS50076"/>
    </source>
</evidence>
<evidence type="ECO:0000256" key="4">
    <source>
        <dbReference type="ARBA" id="ARBA00023125"/>
    </source>
</evidence>
<name>A0A6A6KHC7_HEVBR</name>
<evidence type="ECO:0000256" key="1">
    <source>
        <dbReference type="ARBA" id="ARBA00004123"/>
    </source>
</evidence>
<dbReference type="SMART" id="SM00271">
    <property type="entry name" value="DnaJ"/>
    <property type="match status" value="1"/>
</dbReference>
<comment type="caution">
    <text evidence="10">The sequence shown here is derived from an EMBL/GenBank/DDBJ whole genome shotgun (WGS) entry which is preliminary data.</text>
</comment>
<keyword evidence="6" id="KW-0804">Transcription</keyword>
<gene>
    <name evidence="10" type="ORF">GH714_005942</name>
</gene>
<organism evidence="10 11">
    <name type="scientific">Hevea brasiliensis</name>
    <name type="common">Para rubber tree</name>
    <name type="synonym">Siphonia brasiliensis</name>
    <dbReference type="NCBI Taxonomy" id="3981"/>
    <lineage>
        <taxon>Eukaryota</taxon>
        <taxon>Viridiplantae</taxon>
        <taxon>Streptophyta</taxon>
        <taxon>Embryophyta</taxon>
        <taxon>Tracheophyta</taxon>
        <taxon>Spermatophyta</taxon>
        <taxon>Magnoliopsida</taxon>
        <taxon>eudicotyledons</taxon>
        <taxon>Gunneridae</taxon>
        <taxon>Pentapetalae</taxon>
        <taxon>rosids</taxon>
        <taxon>fabids</taxon>
        <taxon>Malpighiales</taxon>
        <taxon>Euphorbiaceae</taxon>
        <taxon>Crotonoideae</taxon>
        <taxon>Micrandreae</taxon>
        <taxon>Hevea</taxon>
    </lineage>
</organism>
<evidence type="ECO:0000256" key="6">
    <source>
        <dbReference type="ARBA" id="ARBA00023163"/>
    </source>
</evidence>
<dbReference type="GO" id="GO:0003700">
    <property type="term" value="F:DNA-binding transcription factor activity"/>
    <property type="evidence" value="ECO:0007669"/>
    <property type="project" value="TreeGrafter"/>
</dbReference>
<dbReference type="AlphaFoldDB" id="A0A6A6KHC7"/>
<dbReference type="PANTHER" id="PTHR31713">
    <property type="entry name" value="OS02G0177800 PROTEIN"/>
    <property type="match status" value="1"/>
</dbReference>
<evidence type="ECO:0000256" key="7">
    <source>
        <dbReference type="ARBA" id="ARBA00023242"/>
    </source>
</evidence>
<dbReference type="Pfam" id="PF20452">
    <property type="entry name" value="Calmod_bind_C"/>
    <property type="match status" value="1"/>
</dbReference>
<accession>A0A6A6KHC7</accession>
<dbReference type="Gene3D" id="1.10.287.110">
    <property type="entry name" value="DnaJ domain"/>
    <property type="match status" value="1"/>
</dbReference>
<dbReference type="GO" id="GO:0005634">
    <property type="term" value="C:nucleus"/>
    <property type="evidence" value="ECO:0007669"/>
    <property type="project" value="UniProtKB-SubCell"/>
</dbReference>
<evidence type="ECO:0000256" key="8">
    <source>
        <dbReference type="SAM" id="MobiDB-lite"/>
    </source>
</evidence>
<dbReference type="InterPro" id="IPR046831">
    <property type="entry name" value="Calmodulin_bind_N"/>
</dbReference>
<dbReference type="InterPro" id="IPR012416">
    <property type="entry name" value="CBP60"/>
</dbReference>
<dbReference type="InterPro" id="IPR036869">
    <property type="entry name" value="J_dom_sf"/>
</dbReference>
<reference evidence="10 11" key="1">
    <citation type="journal article" date="2020" name="Mol. Plant">
        <title>The Chromosome-Based Rubber Tree Genome Provides New Insights into Spurge Genome Evolution and Rubber Biosynthesis.</title>
        <authorList>
            <person name="Liu J."/>
            <person name="Shi C."/>
            <person name="Shi C.C."/>
            <person name="Li W."/>
            <person name="Zhang Q.J."/>
            <person name="Zhang Y."/>
            <person name="Li K."/>
            <person name="Lu H.F."/>
            <person name="Shi C."/>
            <person name="Zhu S.T."/>
            <person name="Xiao Z.Y."/>
            <person name="Nan H."/>
            <person name="Yue Y."/>
            <person name="Zhu X.G."/>
            <person name="Wu Y."/>
            <person name="Hong X.N."/>
            <person name="Fan G.Y."/>
            <person name="Tong Y."/>
            <person name="Zhang D."/>
            <person name="Mao C.L."/>
            <person name="Liu Y.L."/>
            <person name="Hao S.J."/>
            <person name="Liu W.Q."/>
            <person name="Lv M.Q."/>
            <person name="Zhang H.B."/>
            <person name="Liu Y."/>
            <person name="Hu-Tang G.R."/>
            <person name="Wang J.P."/>
            <person name="Wang J.H."/>
            <person name="Sun Y.H."/>
            <person name="Ni S.B."/>
            <person name="Chen W.B."/>
            <person name="Zhang X.C."/>
            <person name="Jiao Y.N."/>
            <person name="Eichler E.E."/>
            <person name="Li G.H."/>
            <person name="Liu X."/>
            <person name="Gao L.Z."/>
        </authorList>
    </citation>
    <scope>NUCLEOTIDE SEQUENCE [LARGE SCALE GENOMIC DNA]</scope>
    <source>
        <strain evidence="11">cv. GT1</strain>
        <tissue evidence="10">Leaf</tissue>
    </source>
</reference>
<dbReference type="SUPFAM" id="SSF46565">
    <property type="entry name" value="Chaperone J-domain"/>
    <property type="match status" value="1"/>
</dbReference>
<feature type="domain" description="J" evidence="9">
    <location>
        <begin position="527"/>
        <end position="596"/>
    </location>
</feature>
<proteinExistence type="inferred from homology"/>
<protein>
    <recommendedName>
        <fullName evidence="9">J domain-containing protein</fullName>
    </recommendedName>
</protein>
<dbReference type="PRINTS" id="PR00625">
    <property type="entry name" value="JDOMAIN"/>
</dbReference>
<dbReference type="PROSITE" id="PS00636">
    <property type="entry name" value="DNAJ_1"/>
    <property type="match status" value="1"/>
</dbReference>
<dbReference type="PANTHER" id="PTHR31713:SF43">
    <property type="entry name" value="CALMODULIN-BINDING PROTEIN 60 G"/>
    <property type="match status" value="1"/>
</dbReference>
<keyword evidence="5" id="KW-0010">Activator</keyword>
<evidence type="ECO:0000256" key="5">
    <source>
        <dbReference type="ARBA" id="ARBA00023159"/>
    </source>
</evidence>
<dbReference type="Pfam" id="PF07887">
    <property type="entry name" value="Calmodulin_bind"/>
    <property type="match status" value="1"/>
</dbReference>
<keyword evidence="11" id="KW-1185">Reference proteome</keyword>
<dbReference type="GO" id="GO:0043565">
    <property type="term" value="F:sequence-specific DNA binding"/>
    <property type="evidence" value="ECO:0007669"/>
    <property type="project" value="TreeGrafter"/>
</dbReference>
<dbReference type="InterPro" id="IPR046830">
    <property type="entry name" value="Calmod_bind_M"/>
</dbReference>
<keyword evidence="3" id="KW-0805">Transcription regulation</keyword>
<dbReference type="GO" id="GO:0005516">
    <property type="term" value="F:calmodulin binding"/>
    <property type="evidence" value="ECO:0007669"/>
    <property type="project" value="InterPro"/>
</dbReference>
<dbReference type="InterPro" id="IPR001623">
    <property type="entry name" value="DnaJ_domain"/>
</dbReference>
<dbReference type="PROSITE" id="PS50076">
    <property type="entry name" value="DNAJ_2"/>
    <property type="match status" value="1"/>
</dbReference>
<dbReference type="Pfam" id="PF00226">
    <property type="entry name" value="DnaJ"/>
    <property type="match status" value="1"/>
</dbReference>
<evidence type="ECO:0000256" key="2">
    <source>
        <dbReference type="ARBA" id="ARBA00007214"/>
    </source>
</evidence>
<dbReference type="InterPro" id="IPR046829">
    <property type="entry name" value="Calmod_bind_C"/>
</dbReference>
<feature type="region of interest" description="Disordered" evidence="8">
    <location>
        <begin position="1"/>
        <end position="22"/>
    </location>
</feature>
<keyword evidence="4" id="KW-0238">DNA-binding</keyword>
<dbReference type="Proteomes" id="UP000467840">
    <property type="component" value="Chromosome 8"/>
</dbReference>
<dbReference type="EMBL" id="JAAGAX010000016">
    <property type="protein sequence ID" value="KAF2288311.1"/>
    <property type="molecule type" value="Genomic_DNA"/>
</dbReference>
<dbReference type="Pfam" id="PF20451">
    <property type="entry name" value="Calmod_bind_M"/>
    <property type="match status" value="1"/>
</dbReference>
<keyword evidence="7" id="KW-0539">Nucleus</keyword>
<comment type="similarity">
    <text evidence="2">Belongs to the plant ACBP60 protein family.</text>
</comment>
<sequence>MVPKRPFHGDSGDGTDSPAQDPKRLKNAIRDVLGLLSMQDMVTRIEPFLRLVVRDEVERTVQRVLQFQPSFRPSFHQTETSGTRGLLLQFVNRPPATIFTGSNIETEDGNPIRIELLDANSKTLVTSGPLSSMKIEILVLDGDFGLDDREDWSENEFNANVIREREGRRPLVTGGDLNVTLRAGIGMISDIIFTDNSSWQRSRKFRLGARPVPKTCGEARIREARSEAFVVKDHRGELYKKHHPPSLDDEIWRLERIAKGGASHKKLAEYGIHTVRDFLQIYEINPSELRKVLGCGISNKIWDIIIDHANECVLDDKFYTYFEAGQSVGLLFNSVYKLIGAAFDGPMYKPLDELAPSQRALVESLKQQAYKNVACFILIDARDIFGPSRSLACPQTESFNGPNPSLQQIEFPVARQDQAEMLLDFNPMGNQLECSGAQNPNPLQVFPSTLRNSFKFRDIFSVPYPGENNWSTSLSQWPLMTSSQPTPEDISQAQTSTWSPANTFYFSSDNEGELEMDWEGGSNGGSCYYSVLGIRRDASFSDIRTAYRKLAMKWHPDKWAWNSGVAGEAKRRFQQIQEAYSVLSDEAKRSMYDAGLYDPLEEEDEDFCDFMQEMISMMNNVKDEEDSFEDLQRMFVEMVGGDSVGFDLNEDPTDRKRARVNASKAPYEKLGSY</sequence>
<dbReference type="InterPro" id="IPR018253">
    <property type="entry name" value="DnaJ_domain_CS"/>
</dbReference>
<evidence type="ECO:0000256" key="3">
    <source>
        <dbReference type="ARBA" id="ARBA00023015"/>
    </source>
</evidence>
<evidence type="ECO:0000313" key="11">
    <source>
        <dbReference type="Proteomes" id="UP000467840"/>
    </source>
</evidence>
<comment type="subcellular location">
    <subcellularLocation>
        <location evidence="1">Nucleus</location>
    </subcellularLocation>
</comment>
<dbReference type="GO" id="GO:0080142">
    <property type="term" value="P:regulation of salicylic acid biosynthetic process"/>
    <property type="evidence" value="ECO:0007669"/>
    <property type="project" value="TreeGrafter"/>
</dbReference>
<dbReference type="CDD" id="cd06257">
    <property type="entry name" value="DnaJ"/>
    <property type="match status" value="1"/>
</dbReference>
<feature type="region of interest" description="Disordered" evidence="8">
    <location>
        <begin position="646"/>
        <end position="673"/>
    </location>
</feature>